<feature type="compositionally biased region" description="Low complexity" evidence="2">
    <location>
        <begin position="425"/>
        <end position="440"/>
    </location>
</feature>
<gene>
    <name evidence="4" type="ORF">GIB67_031074</name>
</gene>
<evidence type="ECO:0000256" key="1">
    <source>
        <dbReference type="PROSITE-ProRule" id="PRU00047"/>
    </source>
</evidence>
<feature type="compositionally biased region" description="Acidic residues" evidence="2">
    <location>
        <begin position="62"/>
        <end position="77"/>
    </location>
</feature>
<accession>A0A7J7LCK6</accession>
<dbReference type="Proteomes" id="UP000541444">
    <property type="component" value="Unassembled WGS sequence"/>
</dbReference>
<feature type="compositionally biased region" description="Low complexity" evidence="2">
    <location>
        <begin position="407"/>
        <end position="417"/>
    </location>
</feature>
<comment type="caution">
    <text evidence="4">The sequence shown here is derived from an EMBL/GenBank/DDBJ whole genome shotgun (WGS) entry which is preliminary data.</text>
</comment>
<dbReference type="PROSITE" id="PS50158">
    <property type="entry name" value="ZF_CCHC"/>
    <property type="match status" value="1"/>
</dbReference>
<feature type="compositionally biased region" description="Polar residues" evidence="2">
    <location>
        <begin position="373"/>
        <end position="391"/>
    </location>
</feature>
<feature type="region of interest" description="Disordered" evidence="2">
    <location>
        <begin position="364"/>
        <end position="460"/>
    </location>
</feature>
<feature type="compositionally biased region" description="Basic residues" evidence="2">
    <location>
        <begin position="167"/>
        <end position="176"/>
    </location>
</feature>
<dbReference type="EMBL" id="JACGCM010002392">
    <property type="protein sequence ID" value="KAF6140318.1"/>
    <property type="molecule type" value="Genomic_DNA"/>
</dbReference>
<proteinExistence type="predicted"/>
<keyword evidence="1" id="KW-0479">Metal-binding</keyword>
<evidence type="ECO:0000259" key="3">
    <source>
        <dbReference type="PROSITE" id="PS50158"/>
    </source>
</evidence>
<evidence type="ECO:0000313" key="5">
    <source>
        <dbReference type="Proteomes" id="UP000541444"/>
    </source>
</evidence>
<organism evidence="4 5">
    <name type="scientific">Kingdonia uniflora</name>
    <dbReference type="NCBI Taxonomy" id="39325"/>
    <lineage>
        <taxon>Eukaryota</taxon>
        <taxon>Viridiplantae</taxon>
        <taxon>Streptophyta</taxon>
        <taxon>Embryophyta</taxon>
        <taxon>Tracheophyta</taxon>
        <taxon>Spermatophyta</taxon>
        <taxon>Magnoliopsida</taxon>
        <taxon>Ranunculales</taxon>
        <taxon>Circaeasteraceae</taxon>
        <taxon>Kingdonia</taxon>
    </lineage>
</organism>
<feature type="region of interest" description="Disordered" evidence="2">
    <location>
        <begin position="157"/>
        <end position="176"/>
    </location>
</feature>
<protein>
    <recommendedName>
        <fullName evidence="3">CCHC-type domain-containing protein</fullName>
    </recommendedName>
</protein>
<dbReference type="GO" id="GO:0003676">
    <property type="term" value="F:nucleic acid binding"/>
    <property type="evidence" value="ECO:0007669"/>
    <property type="project" value="InterPro"/>
</dbReference>
<keyword evidence="1" id="KW-0863">Zinc-finger</keyword>
<feature type="domain" description="CCHC-type" evidence="3">
    <location>
        <begin position="355"/>
        <end position="369"/>
    </location>
</feature>
<keyword evidence="1" id="KW-0862">Zinc</keyword>
<keyword evidence="5" id="KW-1185">Reference proteome</keyword>
<evidence type="ECO:0000256" key="2">
    <source>
        <dbReference type="SAM" id="MobiDB-lite"/>
    </source>
</evidence>
<feature type="compositionally biased region" description="Polar residues" evidence="2">
    <location>
        <begin position="441"/>
        <end position="460"/>
    </location>
</feature>
<evidence type="ECO:0000313" key="4">
    <source>
        <dbReference type="EMBL" id="KAF6140318.1"/>
    </source>
</evidence>
<reference evidence="4 5" key="1">
    <citation type="journal article" date="2020" name="IScience">
        <title>Genome Sequencing of the Endangered Kingdonia uniflora (Circaeasteraceae, Ranunculales) Reveals Potential Mechanisms of Evolutionary Specialization.</title>
        <authorList>
            <person name="Sun Y."/>
            <person name="Deng T."/>
            <person name="Zhang A."/>
            <person name="Moore M.J."/>
            <person name="Landis J.B."/>
            <person name="Lin N."/>
            <person name="Zhang H."/>
            <person name="Zhang X."/>
            <person name="Huang J."/>
            <person name="Zhang X."/>
            <person name="Sun H."/>
            <person name="Wang H."/>
        </authorList>
    </citation>
    <scope>NUCLEOTIDE SEQUENCE [LARGE SCALE GENOMIC DNA]</scope>
    <source>
        <strain evidence="4">TB1705</strain>
        <tissue evidence="4">Leaf</tissue>
    </source>
</reference>
<dbReference type="AlphaFoldDB" id="A0A7J7LCK6"/>
<name>A0A7J7LCK6_9MAGN</name>
<sequence>MWSYSEVERVGNVHFYFSLQGLEDEHEVNKPNPPIYINVGFVDPNIEQEHDEQEYDLSSNDLIDDDTSNDDTSEDDISGYMCGDYMSGDDTREQSDVEFDETQLTLVGPSLEVNEPNVGGGGLINMLGGSETNNSGPSEPPLSELFKTVKKLKKTKTKVGPLENRSKKTVTNKKRKSRGCGNTIRVWDESLFEMVETEGVERVEIEGVERVEVEPQKDIGVEELDEVEDWTRWAELHPDSLDAEEGHMYKNMKKYHRGTHLEKLVWGDAKVWKQTEKEFLDQLKLDDPAGYDCEYHTIAKYVITYNLIIHVIDDPSEWGQPGFTVLPLPLVRGPGRPKKQKIKDQDEVLGNCRSCGKCGALGHMKKTCKGPSAQPSGTSTRQRNRLDTNSSTTEHRRNGGRGRENSNNEPENSTNTRMGNGKNMGRATATRGRGTAAKTGNNAIASTGRGTTSNNGRAPI</sequence>
<feature type="region of interest" description="Disordered" evidence="2">
    <location>
        <begin position="50"/>
        <end position="78"/>
    </location>
</feature>
<dbReference type="InterPro" id="IPR001878">
    <property type="entry name" value="Znf_CCHC"/>
</dbReference>
<feature type="compositionally biased region" description="Basic and acidic residues" evidence="2">
    <location>
        <begin position="393"/>
        <end position="406"/>
    </location>
</feature>
<dbReference type="GO" id="GO:0008270">
    <property type="term" value="F:zinc ion binding"/>
    <property type="evidence" value="ECO:0007669"/>
    <property type="project" value="UniProtKB-KW"/>
</dbReference>